<gene>
    <name evidence="1" type="ORF">Terrestrivirus1_156</name>
</gene>
<dbReference type="EMBL" id="MK071979">
    <property type="protein sequence ID" value="AYV75282.1"/>
    <property type="molecule type" value="Genomic_DNA"/>
</dbReference>
<organism evidence="1">
    <name type="scientific">Terrestrivirus sp</name>
    <dbReference type="NCBI Taxonomy" id="2487775"/>
    <lineage>
        <taxon>Viruses</taxon>
        <taxon>Varidnaviria</taxon>
        <taxon>Bamfordvirae</taxon>
        <taxon>Nucleocytoviricota</taxon>
        <taxon>Megaviricetes</taxon>
        <taxon>Imitervirales</taxon>
        <taxon>Mimiviridae</taxon>
        <taxon>Klosneuvirinae</taxon>
    </lineage>
</organism>
<reference evidence="1" key="1">
    <citation type="submission" date="2018-10" db="EMBL/GenBank/DDBJ databases">
        <title>Hidden diversity of soil giant viruses.</title>
        <authorList>
            <person name="Schulz F."/>
            <person name="Alteio L."/>
            <person name="Goudeau D."/>
            <person name="Ryan E.M."/>
            <person name="Malmstrom R.R."/>
            <person name="Blanchard J."/>
            <person name="Woyke T."/>
        </authorList>
    </citation>
    <scope>NUCLEOTIDE SEQUENCE</scope>
    <source>
        <strain evidence="1">TEV1</strain>
    </source>
</reference>
<sequence>MTSNNVFFSTFKDVPGHFVELLIAESNMTGYDQSPQGVGFTAHFHPEGSTYHRDHNIYYPRGLTKGKNHIDMYIKIARKDEDEFFSCTFEIIIMDDKENTIDSSSFCHPRFELDVDWEKLFKKDNEGKYATKYNFFNSIIDEYGNNEQFKHQIDELLDFGVNYVN</sequence>
<accession>A0A3G4ZKB4</accession>
<proteinExistence type="predicted"/>
<protein>
    <submittedName>
        <fullName evidence="1">Uncharacterized protein</fullName>
    </submittedName>
</protein>
<name>A0A3G4ZKB4_9VIRU</name>
<evidence type="ECO:0000313" key="1">
    <source>
        <dbReference type="EMBL" id="AYV75282.1"/>
    </source>
</evidence>